<comment type="caution">
    <text evidence="6">The sequence shown here is derived from an EMBL/GenBank/DDBJ whole genome shotgun (WGS) entry which is preliminary data.</text>
</comment>
<feature type="domain" description="CENP-V/GFA" evidence="5">
    <location>
        <begin position="1"/>
        <end position="116"/>
    </location>
</feature>
<evidence type="ECO:0000256" key="3">
    <source>
        <dbReference type="ARBA" id="ARBA00022833"/>
    </source>
</evidence>
<evidence type="ECO:0000313" key="6">
    <source>
        <dbReference type="EMBL" id="GGP20729.1"/>
    </source>
</evidence>
<keyword evidence="2" id="KW-0479">Metal-binding</keyword>
<evidence type="ECO:0000256" key="2">
    <source>
        <dbReference type="ARBA" id="ARBA00022723"/>
    </source>
</evidence>
<dbReference type="RefSeq" id="WP_188703812.1">
    <property type="nucleotide sequence ID" value="NZ_BMLX01000002.1"/>
</dbReference>
<evidence type="ECO:0000313" key="7">
    <source>
        <dbReference type="Proteomes" id="UP000637267"/>
    </source>
</evidence>
<comment type="similarity">
    <text evidence="1">Belongs to the Gfa family.</text>
</comment>
<gene>
    <name evidence="6" type="ORF">GCM10010970_16660</name>
</gene>
<reference evidence="7" key="1">
    <citation type="journal article" date="2019" name="Int. J. Syst. Evol. Microbiol.">
        <title>The Global Catalogue of Microorganisms (GCM) 10K type strain sequencing project: providing services to taxonomists for standard genome sequencing and annotation.</title>
        <authorList>
            <consortium name="The Broad Institute Genomics Platform"/>
            <consortium name="The Broad Institute Genome Sequencing Center for Infectious Disease"/>
            <person name="Wu L."/>
            <person name="Ma J."/>
        </authorList>
    </citation>
    <scope>NUCLEOTIDE SEQUENCE [LARGE SCALE GENOMIC DNA]</scope>
    <source>
        <strain evidence="7">CGMCC 1.8859</strain>
    </source>
</reference>
<dbReference type="EMBL" id="BMLX01000002">
    <property type="protein sequence ID" value="GGP20729.1"/>
    <property type="molecule type" value="Genomic_DNA"/>
</dbReference>
<dbReference type="SUPFAM" id="SSF51316">
    <property type="entry name" value="Mss4-like"/>
    <property type="match status" value="1"/>
</dbReference>
<dbReference type="InterPro" id="IPR011057">
    <property type="entry name" value="Mss4-like_sf"/>
</dbReference>
<dbReference type="InterPro" id="IPR006913">
    <property type="entry name" value="CENP-V/GFA"/>
</dbReference>
<dbReference type="Pfam" id="PF04828">
    <property type="entry name" value="GFA"/>
    <property type="match status" value="1"/>
</dbReference>
<keyword evidence="7" id="KW-1185">Reference proteome</keyword>
<protein>
    <recommendedName>
        <fullName evidence="5">CENP-V/GFA domain-containing protein</fullName>
    </recommendedName>
</protein>
<name>A0ABQ2P8J9_9NEIS</name>
<sequence length="133" mass="15010">MRGSCLCQAIEYEISQLDSPIEHCACDTCRKAHAAAFNTAAMVKHAHFRWIKGEDQLTAYESSPGKRRYFCARCGTHLIAQRDGRDALILRVATLDEDPHQAPEYVIWASHAVPWLAYDTPIPAYAQWQPGHN</sequence>
<dbReference type="PANTHER" id="PTHR33337">
    <property type="entry name" value="GFA DOMAIN-CONTAINING PROTEIN"/>
    <property type="match status" value="1"/>
</dbReference>
<dbReference type="PANTHER" id="PTHR33337:SF40">
    <property type="entry name" value="CENP-V_GFA DOMAIN-CONTAINING PROTEIN-RELATED"/>
    <property type="match status" value="1"/>
</dbReference>
<proteinExistence type="inferred from homology"/>
<evidence type="ECO:0000256" key="1">
    <source>
        <dbReference type="ARBA" id="ARBA00005495"/>
    </source>
</evidence>
<organism evidence="6 7">
    <name type="scientific">Silvimonas iriomotensis</name>
    <dbReference type="NCBI Taxonomy" id="449662"/>
    <lineage>
        <taxon>Bacteria</taxon>
        <taxon>Pseudomonadati</taxon>
        <taxon>Pseudomonadota</taxon>
        <taxon>Betaproteobacteria</taxon>
        <taxon>Neisseriales</taxon>
        <taxon>Chitinibacteraceae</taxon>
        <taxon>Silvimonas</taxon>
    </lineage>
</organism>
<dbReference type="Proteomes" id="UP000637267">
    <property type="component" value="Unassembled WGS sequence"/>
</dbReference>
<evidence type="ECO:0000256" key="4">
    <source>
        <dbReference type="ARBA" id="ARBA00023239"/>
    </source>
</evidence>
<keyword evidence="4" id="KW-0456">Lyase</keyword>
<evidence type="ECO:0000259" key="5">
    <source>
        <dbReference type="PROSITE" id="PS51891"/>
    </source>
</evidence>
<dbReference type="Gene3D" id="3.90.1590.10">
    <property type="entry name" value="glutathione-dependent formaldehyde- activating enzyme (gfa)"/>
    <property type="match status" value="1"/>
</dbReference>
<keyword evidence="3" id="KW-0862">Zinc</keyword>
<dbReference type="PROSITE" id="PS51891">
    <property type="entry name" value="CENP_V_GFA"/>
    <property type="match status" value="1"/>
</dbReference>
<accession>A0ABQ2P8J9</accession>